<sequence length="144" mass="16482">MGGSSSQRCTDPPMSPIHAFSIEDMYTPQFSDSFQENTGYSQEPNRKESLVEAVATSPPKTKKPTRARQKRMIQSDDAPRQITWRHEEEIALYKGCIDVSENSKLGNSMKEAGFCDEDEEKEQRDAFIEIKMREVECRERELAA</sequence>
<dbReference type="EMBL" id="BQNB010021841">
    <property type="protein sequence ID" value="GJU10591.1"/>
    <property type="molecule type" value="Genomic_DNA"/>
</dbReference>
<evidence type="ECO:0000313" key="2">
    <source>
        <dbReference type="EMBL" id="GJU10591.1"/>
    </source>
</evidence>
<comment type="caution">
    <text evidence="2">The sequence shown here is derived from an EMBL/GenBank/DDBJ whole genome shotgun (WGS) entry which is preliminary data.</text>
</comment>
<organism evidence="2 3">
    <name type="scientific">Tanacetum coccineum</name>
    <dbReference type="NCBI Taxonomy" id="301880"/>
    <lineage>
        <taxon>Eukaryota</taxon>
        <taxon>Viridiplantae</taxon>
        <taxon>Streptophyta</taxon>
        <taxon>Embryophyta</taxon>
        <taxon>Tracheophyta</taxon>
        <taxon>Spermatophyta</taxon>
        <taxon>Magnoliopsida</taxon>
        <taxon>eudicotyledons</taxon>
        <taxon>Gunneridae</taxon>
        <taxon>Pentapetalae</taxon>
        <taxon>asterids</taxon>
        <taxon>campanulids</taxon>
        <taxon>Asterales</taxon>
        <taxon>Asteraceae</taxon>
        <taxon>Asteroideae</taxon>
        <taxon>Anthemideae</taxon>
        <taxon>Anthemidinae</taxon>
        <taxon>Tanacetum</taxon>
    </lineage>
</organism>
<feature type="compositionally biased region" description="Polar residues" evidence="1">
    <location>
        <begin position="28"/>
        <end position="43"/>
    </location>
</feature>
<gene>
    <name evidence="2" type="ORF">Tco_1132987</name>
</gene>
<name>A0ABQ5JE48_9ASTR</name>
<accession>A0ABQ5JE48</accession>
<evidence type="ECO:0000256" key="1">
    <source>
        <dbReference type="SAM" id="MobiDB-lite"/>
    </source>
</evidence>
<reference evidence="2" key="2">
    <citation type="submission" date="2022-01" db="EMBL/GenBank/DDBJ databases">
        <authorList>
            <person name="Yamashiro T."/>
            <person name="Shiraishi A."/>
            <person name="Satake H."/>
            <person name="Nakayama K."/>
        </authorList>
    </citation>
    <scope>NUCLEOTIDE SEQUENCE</scope>
</reference>
<proteinExistence type="predicted"/>
<reference evidence="2" key="1">
    <citation type="journal article" date="2022" name="Int. J. Mol. Sci.">
        <title>Draft Genome of Tanacetum Coccineum: Genomic Comparison of Closely Related Tanacetum-Family Plants.</title>
        <authorList>
            <person name="Yamashiro T."/>
            <person name="Shiraishi A."/>
            <person name="Nakayama K."/>
            <person name="Satake H."/>
        </authorList>
    </citation>
    <scope>NUCLEOTIDE SEQUENCE</scope>
</reference>
<feature type="region of interest" description="Disordered" evidence="1">
    <location>
        <begin position="1"/>
        <end position="80"/>
    </location>
</feature>
<evidence type="ECO:0000313" key="3">
    <source>
        <dbReference type="Proteomes" id="UP001151760"/>
    </source>
</evidence>
<dbReference type="Proteomes" id="UP001151760">
    <property type="component" value="Unassembled WGS sequence"/>
</dbReference>
<keyword evidence="3" id="KW-1185">Reference proteome</keyword>
<feature type="compositionally biased region" description="Basic residues" evidence="1">
    <location>
        <begin position="60"/>
        <end position="71"/>
    </location>
</feature>
<protein>
    <submittedName>
        <fullName evidence="2">Uncharacterized protein</fullName>
    </submittedName>
</protein>